<dbReference type="GO" id="GO:0009279">
    <property type="term" value="C:cell outer membrane"/>
    <property type="evidence" value="ECO:0007669"/>
    <property type="project" value="UniProtKB-SubCell"/>
</dbReference>
<dbReference type="Pfam" id="PF03958">
    <property type="entry name" value="Secretin_N"/>
    <property type="match status" value="3"/>
</dbReference>
<evidence type="ECO:0000256" key="1">
    <source>
        <dbReference type="ARBA" id="ARBA00004370"/>
    </source>
</evidence>
<reference evidence="11 14" key="1">
    <citation type="submission" date="2019-03" db="EMBL/GenBank/DDBJ databases">
        <title>Bradyrhizobium strains diversity isolated from Chamaecrista fasciculata.</title>
        <authorList>
            <person name="Urquiaga M.C.O."/>
            <person name="Hungria M."/>
            <person name="Delamuta J.R.M."/>
        </authorList>
    </citation>
    <scope>NUCLEOTIDE SEQUENCE [LARGE SCALE GENOMIC DNA]</scope>
    <source>
        <strain evidence="11 14">CNPSo 3424</strain>
    </source>
</reference>
<dbReference type="OrthoDB" id="9775455at2"/>
<dbReference type="AlphaFoldDB" id="A0A4Y9NK14"/>
<evidence type="ECO:0000256" key="5">
    <source>
        <dbReference type="RuleBase" id="RU004003"/>
    </source>
</evidence>
<dbReference type="PRINTS" id="PR01032">
    <property type="entry name" value="PHAGEIV"/>
</dbReference>
<dbReference type="InterPro" id="IPR001775">
    <property type="entry name" value="GspD/PilQ"/>
</dbReference>
<dbReference type="PANTHER" id="PTHR30332:SF25">
    <property type="entry name" value="SECRETIN XPSD"/>
    <property type="match status" value="1"/>
</dbReference>
<comment type="caution">
    <text evidence="12">The sequence shown here is derived from an EMBL/GenBank/DDBJ whole genome shotgun (WGS) entry which is preliminary data.</text>
</comment>
<proteinExistence type="inferred from homology"/>
<dbReference type="Pfam" id="PF21305">
    <property type="entry name" value="type_II_gspD_N0"/>
    <property type="match status" value="1"/>
</dbReference>
<keyword evidence="6" id="KW-0813">Transport</keyword>
<dbReference type="Proteomes" id="UP000297700">
    <property type="component" value="Unassembled WGS sequence"/>
</dbReference>
<evidence type="ECO:0000256" key="2">
    <source>
        <dbReference type="ARBA" id="ARBA00022692"/>
    </source>
</evidence>
<accession>A0A4Y9KTJ8</accession>
<dbReference type="EMBL" id="SPQS01000048">
    <property type="protein sequence ID" value="TFV68044.1"/>
    <property type="molecule type" value="Genomic_DNA"/>
</dbReference>
<dbReference type="PANTHER" id="PTHR30332">
    <property type="entry name" value="PROBABLE GENERAL SECRETION PATHWAY PROTEIN D"/>
    <property type="match status" value="1"/>
</dbReference>
<evidence type="ECO:0008006" key="15">
    <source>
        <dbReference type="Google" id="ProtNLM"/>
    </source>
</evidence>
<dbReference type="InterPro" id="IPR049371">
    <property type="entry name" value="GspD-like_N0"/>
</dbReference>
<evidence type="ECO:0000256" key="4">
    <source>
        <dbReference type="ARBA" id="ARBA00023136"/>
    </source>
</evidence>
<comment type="similarity">
    <text evidence="5">Belongs to the bacterial secretin family.</text>
</comment>
<organism evidence="12 13">
    <name type="scientific">Bradyrhizobium frederickii</name>
    <dbReference type="NCBI Taxonomy" id="2560054"/>
    <lineage>
        <taxon>Bacteria</taxon>
        <taxon>Pseudomonadati</taxon>
        <taxon>Pseudomonadota</taxon>
        <taxon>Alphaproteobacteria</taxon>
        <taxon>Hyphomicrobiales</taxon>
        <taxon>Nitrobacteraceae</taxon>
        <taxon>Bradyrhizobium</taxon>
    </lineage>
</organism>
<dbReference type="GO" id="GO:0009306">
    <property type="term" value="P:protein secretion"/>
    <property type="evidence" value="ECO:0007669"/>
    <property type="project" value="InterPro"/>
</dbReference>
<dbReference type="InterPro" id="IPR004846">
    <property type="entry name" value="T2SS/T3SS_dom"/>
</dbReference>
<dbReference type="Gene3D" id="3.30.1370.120">
    <property type="match status" value="3"/>
</dbReference>
<dbReference type="PRINTS" id="PR00811">
    <property type="entry name" value="BCTERIALGSPD"/>
</dbReference>
<feature type="domain" description="NolW-like" evidence="9">
    <location>
        <begin position="235"/>
        <end position="297"/>
    </location>
</feature>
<dbReference type="RefSeq" id="WP_126261809.1">
    <property type="nucleotide sequence ID" value="NZ_SPQU01000049.1"/>
</dbReference>
<evidence type="ECO:0000313" key="14">
    <source>
        <dbReference type="Proteomes" id="UP000298225"/>
    </source>
</evidence>
<evidence type="ECO:0000259" key="10">
    <source>
        <dbReference type="Pfam" id="PF21305"/>
    </source>
</evidence>
<dbReference type="InterPro" id="IPR005644">
    <property type="entry name" value="NolW-like"/>
</dbReference>
<evidence type="ECO:0000259" key="8">
    <source>
        <dbReference type="Pfam" id="PF00263"/>
    </source>
</evidence>
<keyword evidence="4" id="KW-0472">Membrane</keyword>
<accession>A0A4Y9NK14</accession>
<evidence type="ECO:0000256" key="7">
    <source>
        <dbReference type="SAM" id="MobiDB-lite"/>
    </source>
</evidence>
<evidence type="ECO:0000313" key="11">
    <source>
        <dbReference type="EMBL" id="TFV29481.1"/>
    </source>
</evidence>
<evidence type="ECO:0000256" key="3">
    <source>
        <dbReference type="ARBA" id="ARBA00022729"/>
    </source>
</evidence>
<dbReference type="InterPro" id="IPR050810">
    <property type="entry name" value="Bact_Secretion_Sys_Channel"/>
</dbReference>
<dbReference type="Proteomes" id="UP000298225">
    <property type="component" value="Unassembled WGS sequence"/>
</dbReference>
<feature type="domain" description="NolW-like" evidence="9">
    <location>
        <begin position="168"/>
        <end position="227"/>
    </location>
</feature>
<evidence type="ECO:0000256" key="6">
    <source>
        <dbReference type="RuleBase" id="RU004004"/>
    </source>
</evidence>
<protein>
    <recommendedName>
        <fullName evidence="15">Type II secretion system protein GspD</fullName>
    </recommendedName>
</protein>
<dbReference type="Pfam" id="PF00263">
    <property type="entry name" value="Secretin"/>
    <property type="match status" value="1"/>
</dbReference>
<dbReference type="EMBL" id="SPQU01000049">
    <property type="protein sequence ID" value="TFV29481.1"/>
    <property type="molecule type" value="Genomic_DNA"/>
</dbReference>
<feature type="region of interest" description="Disordered" evidence="7">
    <location>
        <begin position="669"/>
        <end position="694"/>
    </location>
</feature>
<keyword evidence="2" id="KW-0812">Transmembrane</keyword>
<dbReference type="InterPro" id="IPR038591">
    <property type="entry name" value="NolW-like_sf"/>
</dbReference>
<comment type="subcellular location">
    <subcellularLocation>
        <location evidence="6">Cell outer membrane</location>
    </subcellularLocation>
    <subcellularLocation>
        <location evidence="1">Membrane</location>
    </subcellularLocation>
</comment>
<keyword evidence="14" id="KW-1185">Reference proteome</keyword>
<reference evidence="12 13" key="2">
    <citation type="submission" date="2019-03" db="EMBL/GenBank/DDBJ databases">
        <title>Bradyrhizobium strains diversity.</title>
        <authorList>
            <person name="Urquiaga M.C.O."/>
            <person name="Hungria M."/>
            <person name="Delamuta J.R.M."/>
            <person name="Klepa M.S."/>
        </authorList>
    </citation>
    <scope>NUCLEOTIDE SEQUENCE [LARGE SCALE GENOMIC DNA]</scope>
    <source>
        <strain evidence="12 13">CNPSo 3426</strain>
    </source>
</reference>
<feature type="domain" description="GspD-like N0" evidence="10">
    <location>
        <begin position="84"/>
        <end position="148"/>
    </location>
</feature>
<dbReference type="Gene3D" id="3.55.50.30">
    <property type="match status" value="1"/>
</dbReference>
<feature type="domain" description="Type II/III secretion system secretin-like" evidence="8">
    <location>
        <begin position="483"/>
        <end position="649"/>
    </location>
</feature>
<sequence length="694" mass="73886">MSSKTLLTFLCLLLTRCAGSDSIAERGVWLASPSVGSHAPKPSFSASTLQARSFELLAQPPTRPTTAPVERRLPVTADSTRVSLDYANADIRQVVNDIVGDIMSMPVIIDPGVGGKMALRTSSKVPVSDVPRLLDEALAPYGYGLAVVDRGVRVGRLVDLAGGARSDVQVIPVRYVDPADVIKVIRPNVEESVRLTPAPGEQGIAVTGPPDLVSSVRELIGLLDTDAMAHKSFALYTLAHASPAAIERELSFLFSQNSRGRVRVRLAPLERLNGILVVADDPEVLQQVRRVIAQLDKTSKTAANIHVHPLRYRRAAEVAQVLAQVFGAQLPRAVSRAQPAGEVGKLSIGSASDRSNLPLNIPGLSDERSDAAASTTQIKDDAVVSAVSLGLSAPVRIQADPGQNALVIFATPDDDKIIEAAVHRLDVKPRQVLIQVIVAEVRLSDHLRYGVDYLLSSPDLGAVPQGGLSYVFPNSDVNVVLHALSGVGDVKVVSAPRILTVDNQTATIEVGDQVPILARSSQSTLSQSSTIVNDVELRHTGVILAVTPRIGAGGSVTLDSFQEVSTANKNTLTSVQSPIISVRRLQSTVSTRNGDTIAIGGLMQDSTNRMDSGAPVLKDIPLLGSLFGSMEHAKDRTELLVLLNPRVVESGADAQALTEDLREKFESLAPDLGRHLKPQRRPRSQATALKATAR</sequence>
<name>A0A4Y9NK14_9BRAD</name>
<evidence type="ECO:0000313" key="12">
    <source>
        <dbReference type="EMBL" id="TFV68044.1"/>
    </source>
</evidence>
<evidence type="ECO:0000313" key="13">
    <source>
        <dbReference type="Proteomes" id="UP000297700"/>
    </source>
</evidence>
<feature type="domain" description="NolW-like" evidence="9">
    <location>
        <begin position="306"/>
        <end position="431"/>
    </location>
</feature>
<evidence type="ECO:0000259" key="9">
    <source>
        <dbReference type="Pfam" id="PF03958"/>
    </source>
</evidence>
<keyword evidence="3" id="KW-0732">Signal</keyword>
<dbReference type="GO" id="GO:0015627">
    <property type="term" value="C:type II protein secretion system complex"/>
    <property type="evidence" value="ECO:0007669"/>
    <property type="project" value="TreeGrafter"/>
</dbReference>
<gene>
    <name evidence="12" type="ORF">E4K64_37560</name>
    <name evidence="11" type="ORF">E4K66_37540</name>
</gene>